<dbReference type="Proteomes" id="UP000316614">
    <property type="component" value="Chromosome"/>
</dbReference>
<gene>
    <name evidence="2" type="ORF">FKX85_16195</name>
</gene>
<feature type="signal peptide" evidence="1">
    <location>
        <begin position="1"/>
        <end position="25"/>
    </location>
</feature>
<dbReference type="KEGG" id="echi:FKX85_16195"/>
<evidence type="ECO:0000256" key="1">
    <source>
        <dbReference type="SAM" id="SignalP"/>
    </source>
</evidence>
<reference evidence="2 3" key="1">
    <citation type="submission" date="2019-06" db="EMBL/GenBank/DDBJ databases">
        <title>Echinicola alkalisoli sp. nov. isolated from saline soil.</title>
        <authorList>
            <person name="Sun J.-Q."/>
            <person name="Xu L."/>
        </authorList>
    </citation>
    <scope>NUCLEOTIDE SEQUENCE [LARGE SCALE GENOMIC DNA]</scope>
    <source>
        <strain evidence="2 3">LN3S3</strain>
    </source>
</reference>
<dbReference type="RefSeq" id="WP_141615731.1">
    <property type="nucleotide sequence ID" value="NZ_CP041253.1"/>
</dbReference>
<feature type="chain" id="PRO_5021696869" evidence="1">
    <location>
        <begin position="26"/>
        <end position="172"/>
    </location>
</feature>
<name>A0A514CL28_9BACT</name>
<dbReference type="InterPro" id="IPR021314">
    <property type="entry name" value="DUF2911"/>
</dbReference>
<accession>A0A514CL28</accession>
<dbReference type="OrthoDB" id="978542at2"/>
<protein>
    <submittedName>
        <fullName evidence="2">DUF2911 domain-containing protein</fullName>
    </submittedName>
</protein>
<keyword evidence="1" id="KW-0732">Signal</keyword>
<dbReference type="EMBL" id="CP041253">
    <property type="protein sequence ID" value="QDH80498.1"/>
    <property type="molecule type" value="Genomic_DNA"/>
</dbReference>
<dbReference type="AlphaFoldDB" id="A0A514CL28"/>
<organism evidence="2 3">
    <name type="scientific">Echinicola soli</name>
    <dbReference type="NCBI Taxonomy" id="2591634"/>
    <lineage>
        <taxon>Bacteria</taxon>
        <taxon>Pseudomonadati</taxon>
        <taxon>Bacteroidota</taxon>
        <taxon>Cytophagia</taxon>
        <taxon>Cytophagales</taxon>
        <taxon>Cyclobacteriaceae</taxon>
        <taxon>Echinicola</taxon>
    </lineage>
</organism>
<evidence type="ECO:0000313" key="2">
    <source>
        <dbReference type="EMBL" id="QDH80498.1"/>
    </source>
</evidence>
<evidence type="ECO:0000313" key="3">
    <source>
        <dbReference type="Proteomes" id="UP000316614"/>
    </source>
</evidence>
<keyword evidence="3" id="KW-1185">Reference proteome</keyword>
<sequence>MKKPNITRCSFLLVFALLFSAAAFGQDEKPKSPPATATGEINGANITINYHAPSVKGRVIWGDLVPFGEVWRAGANDATTFETDKDIKIEGETLPAGKYSFFIIAGETESVFIFNSVAKQWGAYDYDESKDVLRVTVPSQESSTMEEQLVYEVVDDGFEVRWEYGKGKAHIE</sequence>
<dbReference type="Pfam" id="PF11138">
    <property type="entry name" value="DUF2911"/>
    <property type="match status" value="1"/>
</dbReference>
<proteinExistence type="predicted"/>